<dbReference type="InterPro" id="IPR013703">
    <property type="entry name" value="Peptidase_S49_N_proteobac"/>
</dbReference>
<evidence type="ECO:0000256" key="11">
    <source>
        <dbReference type="SAM" id="Phobius"/>
    </source>
</evidence>
<feature type="compositionally biased region" description="Basic and acidic residues" evidence="10">
    <location>
        <begin position="75"/>
        <end position="100"/>
    </location>
</feature>
<feature type="region of interest" description="Disordered" evidence="10">
    <location>
        <begin position="75"/>
        <end position="102"/>
    </location>
</feature>
<evidence type="ECO:0000313" key="14">
    <source>
        <dbReference type="EMBL" id="MBW8190227.1"/>
    </source>
</evidence>
<dbReference type="Gene3D" id="3.90.226.10">
    <property type="entry name" value="2-enoyl-CoA Hydratase, Chain A, domain 1"/>
    <property type="match status" value="1"/>
</dbReference>
<feature type="domain" description="Peptidase S49 N-terminal proteobacteria" evidence="13">
    <location>
        <begin position="2"/>
        <end position="168"/>
    </location>
</feature>
<accession>A0ABS7ED14</accession>
<keyword evidence="4 14" id="KW-0645">Protease</keyword>
<dbReference type="PANTHER" id="PTHR42987">
    <property type="entry name" value="PEPTIDASE S49"/>
    <property type="match status" value="1"/>
</dbReference>
<keyword evidence="8 11" id="KW-1133">Transmembrane helix</keyword>
<dbReference type="Pfam" id="PF08496">
    <property type="entry name" value="Peptidase_S49_N"/>
    <property type="match status" value="1"/>
</dbReference>
<keyword evidence="9 11" id="KW-0472">Membrane</keyword>
<dbReference type="RefSeq" id="WP_220102907.1">
    <property type="nucleotide sequence ID" value="NZ_JAHZSS010000003.1"/>
</dbReference>
<evidence type="ECO:0000256" key="10">
    <source>
        <dbReference type="SAM" id="MobiDB-lite"/>
    </source>
</evidence>
<evidence type="ECO:0000256" key="4">
    <source>
        <dbReference type="ARBA" id="ARBA00022670"/>
    </source>
</evidence>
<evidence type="ECO:0000313" key="15">
    <source>
        <dbReference type="Proteomes" id="UP001166251"/>
    </source>
</evidence>
<comment type="caution">
    <text evidence="14">The sequence shown here is derived from an EMBL/GenBank/DDBJ whole genome shotgun (WGS) entry which is preliminary data.</text>
</comment>
<dbReference type="InterPro" id="IPR029045">
    <property type="entry name" value="ClpP/crotonase-like_dom_sf"/>
</dbReference>
<dbReference type="SUPFAM" id="SSF52096">
    <property type="entry name" value="ClpP/crotonase"/>
    <property type="match status" value="1"/>
</dbReference>
<name>A0ABS7ED14_9GAMM</name>
<proteinExistence type="inferred from homology"/>
<evidence type="ECO:0000259" key="13">
    <source>
        <dbReference type="Pfam" id="PF08496"/>
    </source>
</evidence>
<organism evidence="14 15">
    <name type="scientific">Neiella holothuriorum</name>
    <dbReference type="NCBI Taxonomy" id="2870530"/>
    <lineage>
        <taxon>Bacteria</taxon>
        <taxon>Pseudomonadati</taxon>
        <taxon>Pseudomonadota</taxon>
        <taxon>Gammaproteobacteria</taxon>
        <taxon>Alteromonadales</taxon>
        <taxon>Echinimonadaceae</taxon>
        <taxon>Neiella</taxon>
    </lineage>
</organism>
<evidence type="ECO:0000256" key="1">
    <source>
        <dbReference type="ARBA" id="ARBA00004236"/>
    </source>
</evidence>
<feature type="domain" description="Peptidase S49" evidence="12">
    <location>
        <begin position="172"/>
        <end position="311"/>
    </location>
</feature>
<comment type="subcellular location">
    <subcellularLocation>
        <location evidence="1">Cell membrane</location>
    </subcellularLocation>
</comment>
<evidence type="ECO:0000256" key="3">
    <source>
        <dbReference type="ARBA" id="ARBA00022475"/>
    </source>
</evidence>
<dbReference type="Pfam" id="PF01343">
    <property type="entry name" value="Peptidase_S49"/>
    <property type="match status" value="1"/>
</dbReference>
<comment type="similarity">
    <text evidence="2">Belongs to the peptidase S49 family.</text>
</comment>
<dbReference type="GO" id="GO:0006508">
    <property type="term" value="P:proteolysis"/>
    <property type="evidence" value="ECO:0007669"/>
    <property type="project" value="UniProtKB-KW"/>
</dbReference>
<keyword evidence="5 11" id="KW-0812">Transmembrane</keyword>
<keyword evidence="3" id="KW-1003">Cell membrane</keyword>
<dbReference type="InterPro" id="IPR002142">
    <property type="entry name" value="Peptidase_S49"/>
</dbReference>
<dbReference type="EC" id="3.4.21.-" evidence="14"/>
<reference evidence="14" key="1">
    <citation type="submission" date="2021-07" db="EMBL/GenBank/DDBJ databases">
        <title>Neiella marina sp. nov., isolated from the intestinal content of sea cucumber Apostichopus japonicus.</title>
        <authorList>
            <person name="Bai X."/>
        </authorList>
    </citation>
    <scope>NUCLEOTIDE SEQUENCE</scope>
    <source>
        <strain evidence="14">126</strain>
    </source>
</reference>
<dbReference type="GO" id="GO:0008233">
    <property type="term" value="F:peptidase activity"/>
    <property type="evidence" value="ECO:0007669"/>
    <property type="project" value="UniProtKB-KW"/>
</dbReference>
<evidence type="ECO:0000256" key="5">
    <source>
        <dbReference type="ARBA" id="ARBA00022692"/>
    </source>
</evidence>
<evidence type="ECO:0000256" key="9">
    <source>
        <dbReference type="ARBA" id="ARBA00023136"/>
    </source>
</evidence>
<dbReference type="EMBL" id="JAHZSS010000003">
    <property type="protein sequence ID" value="MBW8190227.1"/>
    <property type="molecule type" value="Genomic_DNA"/>
</dbReference>
<dbReference type="InterPro" id="IPR047272">
    <property type="entry name" value="S49_SppA_C"/>
</dbReference>
<keyword evidence="6 14" id="KW-0378">Hydrolase</keyword>
<keyword evidence="7" id="KW-0720">Serine protease</keyword>
<feature type="transmembrane region" description="Helical" evidence="11">
    <location>
        <begin position="6"/>
        <end position="30"/>
    </location>
</feature>
<evidence type="ECO:0000259" key="12">
    <source>
        <dbReference type="Pfam" id="PF01343"/>
    </source>
</evidence>
<protein>
    <submittedName>
        <fullName evidence="14">Protease SohB</fullName>
        <ecNumber evidence="14">3.4.21.-</ecNumber>
    </submittedName>
</protein>
<gene>
    <name evidence="14" type="primary">sohB</name>
    <name evidence="14" type="ORF">K0504_04185</name>
</gene>
<dbReference type="CDD" id="cd07023">
    <property type="entry name" value="S49_Sppa_N_C"/>
    <property type="match status" value="1"/>
</dbReference>
<dbReference type="Gene3D" id="6.20.330.10">
    <property type="match status" value="1"/>
</dbReference>
<sequence length="360" mass="40427">MEFLYEYGLFLAKTVTFVIAIAAVIGLIVANSSKGRVGRKGHLELTDLRDQLDEHQDVIRHQLLSDEELKQLKQEEKKKAKQAKKDAKQKAKEAKKKGAAEDISEQEVQGRIFVLKFNGSVDAHEVESLREEVTAILSVADTDHDEVLLKLESGGGVVHGYGLAASQLDRIKKAGLTLTVVVDKVAASGGYMMACLADKLYCAPFAIIGSIGVIAQIPNFHRLLKKHDIDFEQVTAGEYKRTLTMFGENTDQARDKFKNELNEVHGLFKDFVQRYRPELDLAKVATGEHWFGIQAHELGLVDELATSDELLMQHCLDDKEIHEVRYVIRKKLSEKVAENVTSSLARVAANWSQKLRYWQQ</sequence>
<evidence type="ECO:0000256" key="7">
    <source>
        <dbReference type="ARBA" id="ARBA00022825"/>
    </source>
</evidence>
<evidence type="ECO:0000256" key="2">
    <source>
        <dbReference type="ARBA" id="ARBA00008683"/>
    </source>
</evidence>
<evidence type="ECO:0000256" key="6">
    <source>
        <dbReference type="ARBA" id="ARBA00022801"/>
    </source>
</evidence>
<keyword evidence="15" id="KW-1185">Reference proteome</keyword>
<dbReference type="NCBIfam" id="NF008745">
    <property type="entry name" value="PRK11778.1"/>
    <property type="match status" value="1"/>
</dbReference>
<evidence type="ECO:0000256" key="8">
    <source>
        <dbReference type="ARBA" id="ARBA00022989"/>
    </source>
</evidence>
<dbReference type="PANTHER" id="PTHR42987:SF4">
    <property type="entry name" value="PROTEASE SOHB-RELATED"/>
    <property type="match status" value="1"/>
</dbReference>
<dbReference type="Proteomes" id="UP001166251">
    <property type="component" value="Unassembled WGS sequence"/>
</dbReference>